<dbReference type="EMBL" id="VYGV01000016">
    <property type="protein sequence ID" value="NWF47303.1"/>
    <property type="molecule type" value="Genomic_DNA"/>
</dbReference>
<sequence length="148" mass="16432">MVDEAAYRRTQAEVNRLPCVFKAALLARQAVCELAVRHSVAEREVLACGQAPAHLNCETLERLFVERATFPLKLPPGAPLTHGTVMRLHCGGLRGLQQVLDAPQPDVHRMVMQAQVEHGSLVQLPWEHIVAQIVAWQPRRRANKPVSG</sequence>
<proteinExistence type="predicted"/>
<organism evidence="1 2">
    <name type="scientific">Hydrogenophaga aromaticivorans</name>
    <dbReference type="NCBI Taxonomy" id="2610898"/>
    <lineage>
        <taxon>Bacteria</taxon>
        <taxon>Pseudomonadati</taxon>
        <taxon>Pseudomonadota</taxon>
        <taxon>Betaproteobacteria</taxon>
        <taxon>Burkholderiales</taxon>
        <taxon>Comamonadaceae</taxon>
        <taxon>Hydrogenophaga</taxon>
    </lineage>
</organism>
<accession>A0A7Y8GZL2</accession>
<dbReference type="Proteomes" id="UP000545507">
    <property type="component" value="Unassembled WGS sequence"/>
</dbReference>
<protein>
    <submittedName>
        <fullName evidence="1">Uncharacterized protein</fullName>
    </submittedName>
</protein>
<evidence type="ECO:0000313" key="2">
    <source>
        <dbReference type="Proteomes" id="UP000545507"/>
    </source>
</evidence>
<reference evidence="1 2" key="1">
    <citation type="submission" date="2019-09" db="EMBL/GenBank/DDBJ databases">
        <title>Hydrogenophaga aromatica sp. nov., isolated from a para-xylene-degrading enrichment culture.</title>
        <authorList>
            <person name="Tancsics A."/>
            <person name="Banerjee S."/>
        </authorList>
    </citation>
    <scope>NUCLEOTIDE SEQUENCE [LARGE SCALE GENOMIC DNA]</scope>
    <source>
        <strain evidence="1 2">D2P1</strain>
    </source>
</reference>
<comment type="caution">
    <text evidence="1">The sequence shown here is derived from an EMBL/GenBank/DDBJ whole genome shotgun (WGS) entry which is preliminary data.</text>
</comment>
<evidence type="ECO:0000313" key="1">
    <source>
        <dbReference type="EMBL" id="NWF47303.1"/>
    </source>
</evidence>
<gene>
    <name evidence="1" type="ORF">F3K02_18890</name>
</gene>
<dbReference type="RefSeq" id="WP_177137183.1">
    <property type="nucleotide sequence ID" value="NZ_VYGV01000016.1"/>
</dbReference>
<name>A0A7Y8GZL2_9BURK</name>
<keyword evidence="2" id="KW-1185">Reference proteome</keyword>
<dbReference type="AlphaFoldDB" id="A0A7Y8GZL2"/>